<dbReference type="PANTHER" id="PTHR33445:SF1">
    <property type="entry name" value="ATP SYNTHASE SUBUNIT B"/>
    <property type="match status" value="1"/>
</dbReference>
<dbReference type="CDD" id="cd06503">
    <property type="entry name" value="ATP-synt_Fo_b"/>
    <property type="match status" value="1"/>
</dbReference>
<evidence type="ECO:0000256" key="15">
    <source>
        <dbReference type="SAM" id="Coils"/>
    </source>
</evidence>
<accession>A0A844YFX5</accession>
<dbReference type="AlphaFoldDB" id="A0A844YFX5"/>
<sequence length="181" mass="19560">MLALPSIVETEQHMEEAGHHGPELLGLDAAGWVYVSISIFFLLAFFVFKAHRKITDGLDQRIADTRASLDEAKNIRAEAEALLADAKRQQAESAREAEAMLANAKVEAEHILADAEASTAALIERRKRMAEDKIAAAERTATDELRASASGAATAAARSLIAEKHGETEDRKLVDETIAAI</sequence>
<evidence type="ECO:0000256" key="2">
    <source>
        <dbReference type="ARBA" id="ARBA00022448"/>
    </source>
</evidence>
<gene>
    <name evidence="13" type="primary">atpF</name>
    <name evidence="16" type="ORF">GRI48_02810</name>
</gene>
<comment type="caution">
    <text evidence="16">The sequence shown here is derived from an EMBL/GenBank/DDBJ whole genome shotgun (WGS) entry which is preliminary data.</text>
</comment>
<keyword evidence="8 13" id="KW-0472">Membrane</keyword>
<keyword evidence="5 13" id="KW-0375">Hydrogen ion transport</keyword>
<evidence type="ECO:0000256" key="8">
    <source>
        <dbReference type="ARBA" id="ARBA00023136"/>
    </source>
</evidence>
<keyword evidence="7 13" id="KW-0406">Ion transport</keyword>
<dbReference type="InterPro" id="IPR050059">
    <property type="entry name" value="ATP_synthase_B_chain"/>
</dbReference>
<comment type="subunit">
    <text evidence="13">F-type ATPases have 2 components, F(1) - the catalytic core - and F(0) - the membrane proton channel. F(1) has five subunits: alpha(3), beta(3), gamma(1), delta(1), epsilon(1). F(0) has three main subunits: a(1), b(2) and c(10-14). The alpha and beta chains form an alternating ring which encloses part of the gamma chain. F(1) is attached to F(0) by a central stalk formed by the gamma and epsilon chains, while a peripheral stalk is formed by the delta and b chains.</text>
</comment>
<dbReference type="Pfam" id="PF00430">
    <property type="entry name" value="ATP-synt_B"/>
    <property type="match status" value="1"/>
</dbReference>
<dbReference type="HAMAP" id="MF_01398">
    <property type="entry name" value="ATP_synth_b_bprime"/>
    <property type="match status" value="1"/>
</dbReference>
<dbReference type="PANTHER" id="PTHR33445">
    <property type="entry name" value="ATP SYNTHASE SUBUNIT B', CHLOROPLASTIC"/>
    <property type="match status" value="1"/>
</dbReference>
<dbReference type="RefSeq" id="WP_160671104.1">
    <property type="nucleotide sequence ID" value="NZ_WTYN01000001.1"/>
</dbReference>
<evidence type="ECO:0000256" key="4">
    <source>
        <dbReference type="ARBA" id="ARBA00022692"/>
    </source>
</evidence>
<evidence type="ECO:0000313" key="16">
    <source>
        <dbReference type="EMBL" id="MXO61934.1"/>
    </source>
</evidence>
<evidence type="ECO:0000256" key="1">
    <source>
        <dbReference type="ARBA" id="ARBA00005513"/>
    </source>
</evidence>
<protein>
    <recommendedName>
        <fullName evidence="13">ATP synthase subunit b</fullName>
    </recommendedName>
    <alternativeName>
        <fullName evidence="13">ATP synthase F(0) sector subunit b</fullName>
    </alternativeName>
    <alternativeName>
        <fullName evidence="13">ATPase subunit I</fullName>
    </alternativeName>
    <alternativeName>
        <fullName evidence="13">F-type ATPase subunit b</fullName>
        <shortName evidence="13">F-ATPase subunit b</shortName>
    </alternativeName>
</protein>
<dbReference type="Proteomes" id="UP000445582">
    <property type="component" value="Unassembled WGS sequence"/>
</dbReference>
<dbReference type="GO" id="GO:0005886">
    <property type="term" value="C:plasma membrane"/>
    <property type="evidence" value="ECO:0007669"/>
    <property type="project" value="UniProtKB-SubCell"/>
</dbReference>
<dbReference type="GO" id="GO:0046933">
    <property type="term" value="F:proton-transporting ATP synthase activity, rotational mechanism"/>
    <property type="evidence" value="ECO:0007669"/>
    <property type="project" value="UniProtKB-UniRule"/>
</dbReference>
<evidence type="ECO:0000313" key="17">
    <source>
        <dbReference type="Proteomes" id="UP000445582"/>
    </source>
</evidence>
<dbReference type="EMBL" id="WTYN01000001">
    <property type="protein sequence ID" value="MXO61934.1"/>
    <property type="molecule type" value="Genomic_DNA"/>
</dbReference>
<dbReference type="GO" id="GO:0046961">
    <property type="term" value="F:proton-transporting ATPase activity, rotational mechanism"/>
    <property type="evidence" value="ECO:0007669"/>
    <property type="project" value="TreeGrafter"/>
</dbReference>
<name>A0A844YFX5_9SPHN</name>
<dbReference type="GO" id="GO:0012505">
    <property type="term" value="C:endomembrane system"/>
    <property type="evidence" value="ECO:0007669"/>
    <property type="project" value="UniProtKB-SubCell"/>
</dbReference>
<feature type="transmembrane region" description="Helical" evidence="13">
    <location>
        <begin position="29"/>
        <end position="48"/>
    </location>
</feature>
<evidence type="ECO:0000256" key="12">
    <source>
        <dbReference type="ARBA" id="ARBA00037847"/>
    </source>
</evidence>
<evidence type="ECO:0000256" key="5">
    <source>
        <dbReference type="ARBA" id="ARBA00022781"/>
    </source>
</evidence>
<evidence type="ECO:0000256" key="7">
    <source>
        <dbReference type="ARBA" id="ARBA00023065"/>
    </source>
</evidence>
<keyword evidence="2 13" id="KW-0813">Transport</keyword>
<evidence type="ECO:0000256" key="14">
    <source>
        <dbReference type="RuleBase" id="RU003848"/>
    </source>
</evidence>
<evidence type="ECO:0000256" key="6">
    <source>
        <dbReference type="ARBA" id="ARBA00022989"/>
    </source>
</evidence>
<keyword evidence="15" id="KW-0175">Coiled coil</keyword>
<comment type="subcellular location">
    <subcellularLocation>
        <location evidence="13">Cell membrane</location>
        <topology evidence="13">Single-pass membrane protein</topology>
    </subcellularLocation>
    <subcellularLocation>
        <location evidence="12">Endomembrane system</location>
        <topology evidence="12">Single-pass membrane protein</topology>
    </subcellularLocation>
</comment>
<evidence type="ECO:0000256" key="13">
    <source>
        <dbReference type="HAMAP-Rule" id="MF_01398"/>
    </source>
</evidence>
<evidence type="ECO:0000256" key="3">
    <source>
        <dbReference type="ARBA" id="ARBA00022547"/>
    </source>
</evidence>
<evidence type="ECO:0000256" key="11">
    <source>
        <dbReference type="ARBA" id="ARBA00025614"/>
    </source>
</evidence>
<comment type="function">
    <text evidence="11">Component of the F(0) channel, it forms part of the peripheral stalk, linking F(1) to F(0). The b'-subunit is a diverged and duplicated form of b found in plants and photosynthetic bacteria.</text>
</comment>
<dbReference type="GO" id="GO:0045259">
    <property type="term" value="C:proton-transporting ATP synthase complex"/>
    <property type="evidence" value="ECO:0007669"/>
    <property type="project" value="UniProtKB-KW"/>
</dbReference>
<keyword evidence="3 13" id="KW-0138">CF(0)</keyword>
<dbReference type="OrthoDB" id="7391503at2"/>
<keyword evidence="13" id="KW-1003">Cell membrane</keyword>
<dbReference type="InterPro" id="IPR002146">
    <property type="entry name" value="ATP_synth_b/b'su_bac/chlpt"/>
</dbReference>
<proteinExistence type="inferred from homology"/>
<keyword evidence="9 13" id="KW-0066">ATP synthesis</keyword>
<reference evidence="16 17" key="1">
    <citation type="submission" date="2019-12" db="EMBL/GenBank/DDBJ databases">
        <title>Genomic-based taxomic classification of the family Erythrobacteraceae.</title>
        <authorList>
            <person name="Xu L."/>
        </authorList>
    </citation>
    <scope>NUCLEOTIDE SEQUENCE [LARGE SCALE GENOMIC DNA]</scope>
    <source>
        <strain evidence="16 17">MCCC 1A09965</strain>
    </source>
</reference>
<keyword evidence="6 13" id="KW-1133">Transmembrane helix</keyword>
<organism evidence="16 17">
    <name type="scientific">Qipengyuania oceanensis</name>
    <dbReference type="NCBI Taxonomy" id="1463597"/>
    <lineage>
        <taxon>Bacteria</taxon>
        <taxon>Pseudomonadati</taxon>
        <taxon>Pseudomonadota</taxon>
        <taxon>Alphaproteobacteria</taxon>
        <taxon>Sphingomonadales</taxon>
        <taxon>Erythrobacteraceae</taxon>
        <taxon>Qipengyuania</taxon>
    </lineage>
</organism>
<keyword evidence="4 13" id="KW-0812">Transmembrane</keyword>
<evidence type="ECO:0000256" key="9">
    <source>
        <dbReference type="ARBA" id="ARBA00023310"/>
    </source>
</evidence>
<feature type="coiled-coil region" evidence="15">
    <location>
        <begin position="62"/>
        <end position="140"/>
    </location>
</feature>
<comment type="function">
    <text evidence="10 13">F(1)F(0) ATP synthase produces ATP from ADP in the presence of a proton or sodium gradient. F-type ATPases consist of two structural domains, F(1) containing the extramembraneous catalytic core and F(0) containing the membrane proton channel, linked together by a central stalk and a peripheral stalk. During catalysis, ATP synthesis in the catalytic domain of F(1) is coupled via a rotary mechanism of the central stalk subunits to proton translocation.</text>
</comment>
<evidence type="ECO:0000256" key="10">
    <source>
        <dbReference type="ARBA" id="ARBA00025198"/>
    </source>
</evidence>
<keyword evidence="17" id="KW-1185">Reference proteome</keyword>
<comment type="similarity">
    <text evidence="1 13 14">Belongs to the ATPase B chain family.</text>
</comment>